<dbReference type="Pfam" id="PF01694">
    <property type="entry name" value="Rhomboid"/>
    <property type="match status" value="1"/>
</dbReference>
<dbReference type="Gene3D" id="1.20.1540.10">
    <property type="entry name" value="Rhomboid-like"/>
    <property type="match status" value="1"/>
</dbReference>
<comment type="caution">
    <text evidence="8">The sequence shown here is derived from an EMBL/GenBank/DDBJ whole genome shotgun (WGS) entry which is preliminary data.</text>
</comment>
<dbReference type="SUPFAM" id="SSF144091">
    <property type="entry name" value="Rhomboid-like"/>
    <property type="match status" value="1"/>
</dbReference>
<protein>
    <recommendedName>
        <fullName evidence="7">Peptidase S54 rhomboid domain-containing protein</fullName>
    </recommendedName>
</protein>
<keyword evidence="5 6" id="KW-0472">Membrane</keyword>
<sequence>MLFLRNPELVTFVGSFAAPRFICIEFSNCEMSFLHDPELMTFVRSFVAPRSVFSSICIACMISQLELGKPDNKRKPDKNGIFWILLISLGVFAADHSSFMYCVMIHVLILHLVKTDMKLLFSFPVRYQFLTTTFFNHLWSKFFSFCNFRATFSLQNYMWMSYFQLILLLLLGKLVVDVVLARNTVSLGASGAVFGLFSISVSCQGKDSQKILEVLILCQPLTEKFRNSDKTNHIAHLSGSLVGAGLVWLLTRVPSEPSDRCLSKFSDKTNRNLKVGVYECYS</sequence>
<organism evidence="8 9">
    <name type="scientific">Papaver nudicaule</name>
    <name type="common">Iceland poppy</name>
    <dbReference type="NCBI Taxonomy" id="74823"/>
    <lineage>
        <taxon>Eukaryota</taxon>
        <taxon>Viridiplantae</taxon>
        <taxon>Streptophyta</taxon>
        <taxon>Embryophyta</taxon>
        <taxon>Tracheophyta</taxon>
        <taxon>Spermatophyta</taxon>
        <taxon>Magnoliopsida</taxon>
        <taxon>Ranunculales</taxon>
        <taxon>Papaveraceae</taxon>
        <taxon>Papaveroideae</taxon>
        <taxon>Papaver</taxon>
    </lineage>
</organism>
<feature type="transmembrane region" description="Helical" evidence="6">
    <location>
        <begin position="47"/>
        <end position="68"/>
    </location>
</feature>
<name>A0AA41VU89_PAPNU</name>
<dbReference type="PANTHER" id="PTHR43066">
    <property type="entry name" value="RHOMBOID-RELATED PROTEIN"/>
    <property type="match status" value="1"/>
</dbReference>
<reference evidence="8" key="1">
    <citation type="submission" date="2022-03" db="EMBL/GenBank/DDBJ databases">
        <title>A functionally conserved STORR gene fusion in Papaver species that diverged 16.8 million years ago.</title>
        <authorList>
            <person name="Catania T."/>
        </authorList>
    </citation>
    <scope>NUCLEOTIDE SEQUENCE</scope>
    <source>
        <strain evidence="8">S-191538</strain>
    </source>
</reference>
<comment type="similarity">
    <text evidence="2">Belongs to the peptidase S54 family.</text>
</comment>
<dbReference type="InterPro" id="IPR035952">
    <property type="entry name" value="Rhomboid-like_sf"/>
</dbReference>
<dbReference type="Proteomes" id="UP001177140">
    <property type="component" value="Unassembled WGS sequence"/>
</dbReference>
<dbReference type="GO" id="GO:0016020">
    <property type="term" value="C:membrane"/>
    <property type="evidence" value="ECO:0007669"/>
    <property type="project" value="UniProtKB-SubCell"/>
</dbReference>
<evidence type="ECO:0000313" key="9">
    <source>
        <dbReference type="Proteomes" id="UP001177140"/>
    </source>
</evidence>
<gene>
    <name evidence="8" type="ORF">MKW94_023153</name>
</gene>
<evidence type="ECO:0000256" key="5">
    <source>
        <dbReference type="ARBA" id="ARBA00023136"/>
    </source>
</evidence>
<dbReference type="AlphaFoldDB" id="A0AA41VU89"/>
<evidence type="ECO:0000256" key="2">
    <source>
        <dbReference type="ARBA" id="ARBA00009045"/>
    </source>
</evidence>
<dbReference type="EMBL" id="JAJJMA010294753">
    <property type="protein sequence ID" value="MCL7047600.1"/>
    <property type="molecule type" value="Genomic_DNA"/>
</dbReference>
<feature type="domain" description="Peptidase S54 rhomboid" evidence="7">
    <location>
        <begin position="162"/>
        <end position="251"/>
    </location>
</feature>
<evidence type="ECO:0000256" key="1">
    <source>
        <dbReference type="ARBA" id="ARBA00004141"/>
    </source>
</evidence>
<evidence type="ECO:0000259" key="7">
    <source>
        <dbReference type="Pfam" id="PF01694"/>
    </source>
</evidence>
<keyword evidence="3 6" id="KW-0812">Transmembrane</keyword>
<feature type="transmembrane region" description="Helical" evidence="6">
    <location>
        <begin position="80"/>
        <end position="113"/>
    </location>
</feature>
<accession>A0AA41VU89</accession>
<proteinExistence type="inferred from homology"/>
<dbReference type="InterPro" id="IPR022764">
    <property type="entry name" value="Peptidase_S54_rhomboid_dom"/>
</dbReference>
<keyword evidence="9" id="KW-1185">Reference proteome</keyword>
<dbReference type="PANTHER" id="PTHR43066:SF5">
    <property type="entry name" value="RHOMBOID-LIKE PROTEIN 11, CHLOROPLASTIC-RELATED"/>
    <property type="match status" value="1"/>
</dbReference>
<feature type="transmembrane region" description="Helical" evidence="6">
    <location>
        <begin position="159"/>
        <end position="179"/>
    </location>
</feature>
<evidence type="ECO:0000256" key="3">
    <source>
        <dbReference type="ARBA" id="ARBA00022692"/>
    </source>
</evidence>
<comment type="subcellular location">
    <subcellularLocation>
        <location evidence="1">Membrane</location>
        <topology evidence="1">Multi-pass membrane protein</topology>
    </subcellularLocation>
</comment>
<keyword evidence="4 6" id="KW-1133">Transmembrane helix</keyword>
<evidence type="ECO:0000256" key="6">
    <source>
        <dbReference type="SAM" id="Phobius"/>
    </source>
</evidence>
<evidence type="ECO:0000256" key="4">
    <source>
        <dbReference type="ARBA" id="ARBA00022989"/>
    </source>
</evidence>
<evidence type="ECO:0000313" key="8">
    <source>
        <dbReference type="EMBL" id="MCL7047600.1"/>
    </source>
</evidence>
<feature type="transmembrane region" description="Helical" evidence="6">
    <location>
        <begin position="119"/>
        <end position="139"/>
    </location>
</feature>